<organism evidence="3 4">
    <name type="scientific">Roseobacter sinensis</name>
    <dbReference type="NCBI Taxonomy" id="2931391"/>
    <lineage>
        <taxon>Bacteria</taxon>
        <taxon>Pseudomonadati</taxon>
        <taxon>Pseudomonadota</taxon>
        <taxon>Alphaproteobacteria</taxon>
        <taxon>Rhodobacterales</taxon>
        <taxon>Roseobacteraceae</taxon>
        <taxon>Roseobacter</taxon>
    </lineage>
</organism>
<protein>
    <submittedName>
        <fullName evidence="3">VPLPA-CTERM sorting domain-containing protein</fullName>
    </submittedName>
</protein>
<dbReference type="NCBIfam" id="TIGR03370">
    <property type="entry name" value="VPLPA-CTERM"/>
    <property type="match status" value="1"/>
</dbReference>
<dbReference type="Proteomes" id="UP001208690">
    <property type="component" value="Unassembled WGS sequence"/>
</dbReference>
<proteinExistence type="predicted"/>
<sequence length="260" mass="27471">MKILFCAGVLSAVALSAQAATVSVDDGTVRLTGDFEWIPGEGFIDPVRSSAGYTFEMPVAGTPFDPNFSAPPPVGQGSPPVIGDNISVTVGNPQTRDVERSGEARGAVFNWNSPLDPIRRPDGEIIDPQPFRTSQYVDFNGFRYVTDGPDGTSNITTMNFFLNFSEDFSQLTSISATQVIESSIFVPIPGEDPTVATGFLVALGLDEFDPIDVSDVGGGPGEPAPPVTPIPLPAAGWMLVAAIAGLSGFGRMRSRTRRSD</sequence>
<dbReference type="EMBL" id="JALIEB010000004">
    <property type="protein sequence ID" value="MCV3271242.1"/>
    <property type="molecule type" value="Genomic_DNA"/>
</dbReference>
<evidence type="ECO:0000313" key="4">
    <source>
        <dbReference type="Proteomes" id="UP001208690"/>
    </source>
</evidence>
<reference evidence="3 4" key="1">
    <citation type="submission" date="2022-04" db="EMBL/GenBank/DDBJ databases">
        <title>Roseobacter sp. WL0113 is a bacterium isolated from neritic sediment.</title>
        <authorList>
            <person name="Wang L."/>
            <person name="He W."/>
            <person name="Zhang D.-F."/>
        </authorList>
    </citation>
    <scope>NUCLEOTIDE SEQUENCE [LARGE SCALE GENOMIC DNA]</scope>
    <source>
        <strain evidence="3 4">WL0113</strain>
    </source>
</reference>
<comment type="caution">
    <text evidence="3">The sequence shown here is derived from an EMBL/GenBank/DDBJ whole genome shotgun (WGS) entry which is preliminary data.</text>
</comment>
<keyword evidence="2" id="KW-0732">Signal</keyword>
<gene>
    <name evidence="3" type="ORF">MUB52_07370</name>
</gene>
<feature type="chain" id="PRO_5045367439" evidence="2">
    <location>
        <begin position="20"/>
        <end position="260"/>
    </location>
</feature>
<evidence type="ECO:0000256" key="2">
    <source>
        <dbReference type="SAM" id="SignalP"/>
    </source>
</evidence>
<dbReference type="InterPro" id="IPR022472">
    <property type="entry name" value="VPLPA-CTERM"/>
</dbReference>
<name>A0ABT3BCG1_9RHOB</name>
<evidence type="ECO:0000313" key="3">
    <source>
        <dbReference type="EMBL" id="MCV3271242.1"/>
    </source>
</evidence>
<keyword evidence="1" id="KW-0472">Membrane</keyword>
<feature type="transmembrane region" description="Helical" evidence="1">
    <location>
        <begin position="230"/>
        <end position="249"/>
    </location>
</feature>
<evidence type="ECO:0000256" key="1">
    <source>
        <dbReference type="SAM" id="Phobius"/>
    </source>
</evidence>
<keyword evidence="1" id="KW-1133">Transmembrane helix</keyword>
<keyword evidence="4" id="KW-1185">Reference proteome</keyword>
<dbReference type="RefSeq" id="WP_263843572.1">
    <property type="nucleotide sequence ID" value="NZ_JALIEB010000004.1"/>
</dbReference>
<feature type="signal peptide" evidence="2">
    <location>
        <begin position="1"/>
        <end position="19"/>
    </location>
</feature>
<accession>A0ABT3BCG1</accession>
<keyword evidence="1" id="KW-0812">Transmembrane</keyword>